<organism evidence="1">
    <name type="scientific">marine sediment metagenome</name>
    <dbReference type="NCBI Taxonomy" id="412755"/>
    <lineage>
        <taxon>unclassified sequences</taxon>
        <taxon>metagenomes</taxon>
        <taxon>ecological metagenomes</taxon>
    </lineage>
</organism>
<dbReference type="EMBL" id="BART01025270">
    <property type="protein sequence ID" value="GAG98834.1"/>
    <property type="molecule type" value="Genomic_DNA"/>
</dbReference>
<protein>
    <submittedName>
        <fullName evidence="1">Uncharacterized protein</fullName>
    </submittedName>
</protein>
<feature type="non-terminal residue" evidence="1">
    <location>
        <position position="214"/>
    </location>
</feature>
<dbReference type="PANTHER" id="PTHR32114:SF2">
    <property type="entry name" value="ABC TRANSPORTER ABCH.3"/>
    <property type="match status" value="1"/>
</dbReference>
<proteinExistence type="predicted"/>
<dbReference type="Gene3D" id="3.40.50.300">
    <property type="entry name" value="P-loop containing nucleotide triphosphate hydrolases"/>
    <property type="match status" value="1"/>
</dbReference>
<dbReference type="InterPro" id="IPR027417">
    <property type="entry name" value="P-loop_NTPase"/>
</dbReference>
<dbReference type="AlphaFoldDB" id="X1BSX0"/>
<name>X1BSX0_9ZZZZ</name>
<accession>X1BSX0</accession>
<dbReference type="PANTHER" id="PTHR32114">
    <property type="entry name" value="ABC TRANSPORTER ABCH.3"/>
    <property type="match status" value="1"/>
</dbReference>
<evidence type="ECO:0000313" key="1">
    <source>
        <dbReference type="EMBL" id="GAG98834.1"/>
    </source>
</evidence>
<comment type="caution">
    <text evidence="1">The sequence shown here is derived from an EMBL/GenBank/DDBJ whole genome shotgun (WGS) entry which is preliminary data.</text>
</comment>
<sequence length="214" mass="24809">MFFEEKGHIYRVKRGRTFTKTQKSSEPLLEFECLTDDDNSRSSHRKGNTQEALDETINIDYDIFCSSLMFGQNDSGKFLTGTDKTRKEMMINILHLEDVVKGCLQEVRDRKNAKLTVIEELQVKINLTKERMDSKDSIAQVKEKIKAQKSLISSFDKERVKHTNKRDKLSSSDKITKVNAIKEEGKTVKLELQSKKEQLDSQTKEWRKLLDDAT</sequence>
<gene>
    <name evidence="1" type="ORF">S01H4_45399</name>
</gene>
<reference evidence="1" key="1">
    <citation type="journal article" date="2014" name="Front. Microbiol.">
        <title>High frequency of phylogenetically diverse reductive dehalogenase-homologous genes in deep subseafloor sedimentary metagenomes.</title>
        <authorList>
            <person name="Kawai M."/>
            <person name="Futagami T."/>
            <person name="Toyoda A."/>
            <person name="Takaki Y."/>
            <person name="Nishi S."/>
            <person name="Hori S."/>
            <person name="Arai W."/>
            <person name="Tsubouchi T."/>
            <person name="Morono Y."/>
            <person name="Uchiyama I."/>
            <person name="Ito T."/>
            <person name="Fujiyama A."/>
            <person name="Inagaki F."/>
            <person name="Takami H."/>
        </authorList>
    </citation>
    <scope>NUCLEOTIDE SEQUENCE</scope>
    <source>
        <strain evidence="1">Expedition CK06-06</strain>
    </source>
</reference>